<dbReference type="PhylomeDB" id="B4MYP0"/>
<evidence type="ECO:0000313" key="2">
    <source>
        <dbReference type="EMBL" id="EDW77229.1"/>
    </source>
</evidence>
<dbReference type="HOGENOM" id="CLU_159527_0_0_1"/>
<dbReference type="InParanoid" id="B4MYP0"/>
<dbReference type="eggNOG" id="ENOG502T7ZI">
    <property type="taxonomic scope" value="Eukaryota"/>
</dbReference>
<organism evidence="2 3">
    <name type="scientific">Drosophila willistoni</name>
    <name type="common">Fruit fly</name>
    <dbReference type="NCBI Taxonomy" id="7260"/>
    <lineage>
        <taxon>Eukaryota</taxon>
        <taxon>Metazoa</taxon>
        <taxon>Ecdysozoa</taxon>
        <taxon>Arthropoda</taxon>
        <taxon>Hexapoda</taxon>
        <taxon>Insecta</taxon>
        <taxon>Pterygota</taxon>
        <taxon>Neoptera</taxon>
        <taxon>Endopterygota</taxon>
        <taxon>Diptera</taxon>
        <taxon>Brachycera</taxon>
        <taxon>Muscomorpha</taxon>
        <taxon>Ephydroidea</taxon>
        <taxon>Drosophilidae</taxon>
        <taxon>Drosophila</taxon>
        <taxon>Sophophora</taxon>
    </lineage>
</organism>
<sequence>MSLKNCLVGLCLWLAALQIVCADIETNEVNEYGRPEYYMLQGVRVYPNNRECVLVGGLCVRTSECTELTSKKGLCPDYAHLGVECCYELPIKPAPCTEHLGVCMNRCPQRLVRPGNDCENGQVCCVVV</sequence>
<dbReference type="FunCoup" id="B4MYP0">
    <property type="interactions" value="75"/>
</dbReference>
<accession>B4MYP0</accession>
<feature type="signal peptide" evidence="1">
    <location>
        <begin position="1"/>
        <end position="22"/>
    </location>
</feature>
<proteinExistence type="predicted"/>
<dbReference type="AlphaFoldDB" id="B4MYP0"/>
<reference evidence="2 3" key="1">
    <citation type="journal article" date="2007" name="Nature">
        <title>Evolution of genes and genomes on the Drosophila phylogeny.</title>
        <authorList>
            <consortium name="Drosophila 12 Genomes Consortium"/>
            <person name="Clark A.G."/>
            <person name="Eisen M.B."/>
            <person name="Smith D.R."/>
            <person name="Bergman C.M."/>
            <person name="Oliver B."/>
            <person name="Markow T.A."/>
            <person name="Kaufman T.C."/>
            <person name="Kellis M."/>
            <person name="Gelbart W."/>
            <person name="Iyer V.N."/>
            <person name="Pollard D.A."/>
            <person name="Sackton T.B."/>
            <person name="Larracuente A.M."/>
            <person name="Singh N.D."/>
            <person name="Abad J.P."/>
            <person name="Abt D.N."/>
            <person name="Adryan B."/>
            <person name="Aguade M."/>
            <person name="Akashi H."/>
            <person name="Anderson W.W."/>
            <person name="Aquadro C.F."/>
            <person name="Ardell D.H."/>
            <person name="Arguello R."/>
            <person name="Artieri C.G."/>
            <person name="Barbash D.A."/>
            <person name="Barker D."/>
            <person name="Barsanti P."/>
            <person name="Batterham P."/>
            <person name="Batzoglou S."/>
            <person name="Begun D."/>
            <person name="Bhutkar A."/>
            <person name="Blanco E."/>
            <person name="Bosak S.A."/>
            <person name="Bradley R.K."/>
            <person name="Brand A.D."/>
            <person name="Brent M.R."/>
            <person name="Brooks A.N."/>
            <person name="Brown R.H."/>
            <person name="Butlin R.K."/>
            <person name="Caggese C."/>
            <person name="Calvi B.R."/>
            <person name="Bernardo de Carvalho A."/>
            <person name="Caspi A."/>
            <person name="Castrezana S."/>
            <person name="Celniker S.E."/>
            <person name="Chang J.L."/>
            <person name="Chapple C."/>
            <person name="Chatterji S."/>
            <person name="Chinwalla A."/>
            <person name="Civetta A."/>
            <person name="Clifton S.W."/>
            <person name="Comeron J.M."/>
            <person name="Costello J.C."/>
            <person name="Coyne J.A."/>
            <person name="Daub J."/>
            <person name="David R.G."/>
            <person name="Delcher A.L."/>
            <person name="Delehaunty K."/>
            <person name="Do C.B."/>
            <person name="Ebling H."/>
            <person name="Edwards K."/>
            <person name="Eickbush T."/>
            <person name="Evans J.D."/>
            <person name="Filipski A."/>
            <person name="Findeiss S."/>
            <person name="Freyhult E."/>
            <person name="Fulton L."/>
            <person name="Fulton R."/>
            <person name="Garcia A.C."/>
            <person name="Gardiner A."/>
            <person name="Garfield D.A."/>
            <person name="Garvin B.E."/>
            <person name="Gibson G."/>
            <person name="Gilbert D."/>
            <person name="Gnerre S."/>
            <person name="Godfrey J."/>
            <person name="Good R."/>
            <person name="Gotea V."/>
            <person name="Gravely B."/>
            <person name="Greenberg A.J."/>
            <person name="Griffiths-Jones S."/>
            <person name="Gross S."/>
            <person name="Guigo R."/>
            <person name="Gustafson E.A."/>
            <person name="Haerty W."/>
            <person name="Hahn M.W."/>
            <person name="Halligan D.L."/>
            <person name="Halpern A.L."/>
            <person name="Halter G.M."/>
            <person name="Han M.V."/>
            <person name="Heger A."/>
            <person name="Hillier L."/>
            <person name="Hinrichs A.S."/>
            <person name="Holmes I."/>
            <person name="Hoskins R.A."/>
            <person name="Hubisz M.J."/>
            <person name="Hultmark D."/>
            <person name="Huntley M.A."/>
            <person name="Jaffe D.B."/>
            <person name="Jagadeeshan S."/>
            <person name="Jeck W.R."/>
            <person name="Johnson J."/>
            <person name="Jones C.D."/>
            <person name="Jordan W.C."/>
            <person name="Karpen G.H."/>
            <person name="Kataoka E."/>
            <person name="Keightley P.D."/>
            <person name="Kheradpour P."/>
            <person name="Kirkness E.F."/>
            <person name="Koerich L.B."/>
            <person name="Kristiansen K."/>
            <person name="Kudrna D."/>
            <person name="Kulathinal R.J."/>
            <person name="Kumar S."/>
            <person name="Kwok R."/>
            <person name="Lander E."/>
            <person name="Langley C.H."/>
            <person name="Lapoint R."/>
            <person name="Lazzaro B.P."/>
            <person name="Lee S.J."/>
            <person name="Levesque L."/>
            <person name="Li R."/>
            <person name="Lin C.F."/>
            <person name="Lin M.F."/>
            <person name="Lindblad-Toh K."/>
            <person name="Llopart A."/>
            <person name="Long M."/>
            <person name="Low L."/>
            <person name="Lozovsky E."/>
            <person name="Lu J."/>
            <person name="Luo M."/>
            <person name="Machado C.A."/>
            <person name="Makalowski W."/>
            <person name="Marzo M."/>
            <person name="Matsuda M."/>
            <person name="Matzkin L."/>
            <person name="McAllister B."/>
            <person name="McBride C.S."/>
            <person name="McKernan B."/>
            <person name="McKernan K."/>
            <person name="Mendez-Lago M."/>
            <person name="Minx P."/>
            <person name="Mollenhauer M.U."/>
            <person name="Montooth K."/>
            <person name="Mount S.M."/>
            <person name="Mu X."/>
            <person name="Myers E."/>
            <person name="Negre B."/>
            <person name="Newfeld S."/>
            <person name="Nielsen R."/>
            <person name="Noor M.A."/>
            <person name="O'Grady P."/>
            <person name="Pachter L."/>
            <person name="Papaceit M."/>
            <person name="Parisi M.J."/>
            <person name="Parisi M."/>
            <person name="Parts L."/>
            <person name="Pedersen J.S."/>
            <person name="Pesole G."/>
            <person name="Phillippy A.M."/>
            <person name="Ponting C.P."/>
            <person name="Pop M."/>
            <person name="Porcelli D."/>
            <person name="Powell J.R."/>
            <person name="Prohaska S."/>
            <person name="Pruitt K."/>
            <person name="Puig M."/>
            <person name="Quesneville H."/>
            <person name="Ram K.R."/>
            <person name="Rand D."/>
            <person name="Rasmussen M.D."/>
            <person name="Reed L.K."/>
            <person name="Reenan R."/>
            <person name="Reily A."/>
            <person name="Remington K.A."/>
            <person name="Rieger T.T."/>
            <person name="Ritchie M.G."/>
            <person name="Robin C."/>
            <person name="Rogers Y.H."/>
            <person name="Rohde C."/>
            <person name="Rozas J."/>
            <person name="Rubenfield M.J."/>
            <person name="Ruiz A."/>
            <person name="Russo S."/>
            <person name="Salzberg S.L."/>
            <person name="Sanchez-Gracia A."/>
            <person name="Saranga D.J."/>
            <person name="Sato H."/>
            <person name="Schaeffer S.W."/>
            <person name="Schatz M.C."/>
            <person name="Schlenke T."/>
            <person name="Schwartz R."/>
            <person name="Segarra C."/>
            <person name="Singh R.S."/>
            <person name="Sirot L."/>
            <person name="Sirota M."/>
            <person name="Sisneros N.B."/>
            <person name="Smith C.D."/>
            <person name="Smith T.F."/>
            <person name="Spieth J."/>
            <person name="Stage D.E."/>
            <person name="Stark A."/>
            <person name="Stephan W."/>
            <person name="Strausberg R.L."/>
            <person name="Strempel S."/>
            <person name="Sturgill D."/>
            <person name="Sutton G."/>
            <person name="Sutton G.G."/>
            <person name="Tao W."/>
            <person name="Teichmann S."/>
            <person name="Tobari Y.N."/>
            <person name="Tomimura Y."/>
            <person name="Tsolas J.M."/>
            <person name="Valente V.L."/>
            <person name="Venter E."/>
            <person name="Venter J.C."/>
            <person name="Vicario S."/>
            <person name="Vieira F.G."/>
            <person name="Vilella A.J."/>
            <person name="Villasante A."/>
            <person name="Walenz B."/>
            <person name="Wang J."/>
            <person name="Wasserman M."/>
            <person name="Watts T."/>
            <person name="Wilson D."/>
            <person name="Wilson R.K."/>
            <person name="Wing R.A."/>
            <person name="Wolfner M.F."/>
            <person name="Wong A."/>
            <person name="Wong G.K."/>
            <person name="Wu C.I."/>
            <person name="Wu G."/>
            <person name="Yamamoto D."/>
            <person name="Yang H.P."/>
            <person name="Yang S.P."/>
            <person name="Yorke J.A."/>
            <person name="Yoshida K."/>
            <person name="Zdobnov E."/>
            <person name="Zhang P."/>
            <person name="Zhang Y."/>
            <person name="Zimin A.V."/>
            <person name="Baldwin J."/>
            <person name="Abdouelleil A."/>
            <person name="Abdulkadir J."/>
            <person name="Abebe A."/>
            <person name="Abera B."/>
            <person name="Abreu J."/>
            <person name="Acer S.C."/>
            <person name="Aftuck L."/>
            <person name="Alexander A."/>
            <person name="An P."/>
            <person name="Anderson E."/>
            <person name="Anderson S."/>
            <person name="Arachi H."/>
            <person name="Azer M."/>
            <person name="Bachantsang P."/>
            <person name="Barry A."/>
            <person name="Bayul T."/>
            <person name="Berlin A."/>
            <person name="Bessette D."/>
            <person name="Bloom T."/>
            <person name="Blye J."/>
            <person name="Boguslavskiy L."/>
            <person name="Bonnet C."/>
            <person name="Boukhgalter B."/>
            <person name="Bourzgui I."/>
            <person name="Brown A."/>
            <person name="Cahill P."/>
            <person name="Channer S."/>
            <person name="Cheshatsang Y."/>
            <person name="Chuda L."/>
            <person name="Citroen M."/>
            <person name="Collymore A."/>
            <person name="Cooke P."/>
            <person name="Costello M."/>
            <person name="D'Aco K."/>
            <person name="Daza R."/>
            <person name="De Haan G."/>
            <person name="DeGray S."/>
            <person name="DeMaso C."/>
            <person name="Dhargay N."/>
            <person name="Dooley K."/>
            <person name="Dooley E."/>
            <person name="Doricent M."/>
            <person name="Dorje P."/>
            <person name="Dorjee K."/>
            <person name="Dupes A."/>
            <person name="Elong R."/>
            <person name="Falk J."/>
            <person name="Farina A."/>
            <person name="Faro S."/>
            <person name="Ferguson D."/>
            <person name="Fisher S."/>
            <person name="Foley C.D."/>
            <person name="Franke A."/>
            <person name="Friedrich D."/>
            <person name="Gadbois L."/>
            <person name="Gearin G."/>
            <person name="Gearin C.R."/>
            <person name="Giannoukos G."/>
            <person name="Goode T."/>
            <person name="Graham J."/>
            <person name="Grandbois E."/>
            <person name="Grewal S."/>
            <person name="Gyaltsen K."/>
            <person name="Hafez N."/>
            <person name="Hagos B."/>
            <person name="Hall J."/>
            <person name="Henson C."/>
            <person name="Hollinger A."/>
            <person name="Honan T."/>
            <person name="Huard M.D."/>
            <person name="Hughes L."/>
            <person name="Hurhula B."/>
            <person name="Husby M.E."/>
            <person name="Kamat A."/>
            <person name="Kanga B."/>
            <person name="Kashin S."/>
            <person name="Khazanovich D."/>
            <person name="Kisner P."/>
            <person name="Lance K."/>
            <person name="Lara M."/>
            <person name="Lee W."/>
            <person name="Lennon N."/>
            <person name="Letendre F."/>
            <person name="LeVine R."/>
            <person name="Lipovsky A."/>
            <person name="Liu X."/>
            <person name="Liu J."/>
            <person name="Liu S."/>
            <person name="Lokyitsang T."/>
            <person name="Lokyitsang Y."/>
            <person name="Lubonja R."/>
            <person name="Lui A."/>
            <person name="MacDonald P."/>
            <person name="Magnisalis V."/>
            <person name="Maru K."/>
            <person name="Matthews C."/>
            <person name="McCusker W."/>
            <person name="McDonough S."/>
            <person name="Mehta T."/>
            <person name="Meldrim J."/>
            <person name="Meneus L."/>
            <person name="Mihai O."/>
            <person name="Mihalev A."/>
            <person name="Mihova T."/>
            <person name="Mittelman R."/>
            <person name="Mlenga V."/>
            <person name="Montmayeur A."/>
            <person name="Mulrain L."/>
            <person name="Navidi A."/>
            <person name="Naylor J."/>
            <person name="Negash T."/>
            <person name="Nguyen T."/>
            <person name="Nguyen N."/>
            <person name="Nicol R."/>
            <person name="Norbu C."/>
            <person name="Norbu N."/>
            <person name="Novod N."/>
            <person name="O'Neill B."/>
            <person name="Osman S."/>
            <person name="Markiewicz E."/>
            <person name="Oyono O.L."/>
            <person name="Patti C."/>
            <person name="Phunkhang P."/>
            <person name="Pierre F."/>
            <person name="Priest M."/>
            <person name="Raghuraman S."/>
            <person name="Rege F."/>
            <person name="Reyes R."/>
            <person name="Rise C."/>
            <person name="Rogov P."/>
            <person name="Ross K."/>
            <person name="Ryan E."/>
            <person name="Settipalli S."/>
            <person name="Shea T."/>
            <person name="Sherpa N."/>
            <person name="Shi L."/>
            <person name="Shih D."/>
            <person name="Sparrow T."/>
            <person name="Spaulding J."/>
            <person name="Stalker J."/>
            <person name="Stange-Thomann N."/>
            <person name="Stavropoulos S."/>
            <person name="Stone C."/>
            <person name="Strader C."/>
            <person name="Tesfaye S."/>
            <person name="Thomson T."/>
            <person name="Thoulutsang Y."/>
            <person name="Thoulutsang D."/>
            <person name="Topham K."/>
            <person name="Topping I."/>
            <person name="Tsamla T."/>
            <person name="Vassiliev H."/>
            <person name="Vo A."/>
            <person name="Wangchuk T."/>
            <person name="Wangdi T."/>
            <person name="Weiand M."/>
            <person name="Wilkinson J."/>
            <person name="Wilson A."/>
            <person name="Yadav S."/>
            <person name="Young G."/>
            <person name="Yu Q."/>
            <person name="Zembek L."/>
            <person name="Zhong D."/>
            <person name="Zimmer A."/>
            <person name="Zwirko Z."/>
            <person name="Jaffe D.B."/>
            <person name="Alvarez P."/>
            <person name="Brockman W."/>
            <person name="Butler J."/>
            <person name="Chin C."/>
            <person name="Gnerre S."/>
            <person name="Grabherr M."/>
            <person name="Kleber M."/>
            <person name="Mauceli E."/>
            <person name="MacCallum I."/>
        </authorList>
    </citation>
    <scope>NUCLEOTIDE SEQUENCE [LARGE SCALE GENOMIC DNA]</scope>
    <source>
        <strain evidence="3">Tucson 14030-0811.24</strain>
    </source>
</reference>
<keyword evidence="3" id="KW-1185">Reference proteome</keyword>
<keyword evidence="1" id="KW-0732">Signal</keyword>
<dbReference type="OrthoDB" id="6332063at2759"/>
<dbReference type="Proteomes" id="UP000007798">
    <property type="component" value="Unassembled WGS sequence"/>
</dbReference>
<dbReference type="OMA" id="NGEVCCV"/>
<feature type="chain" id="PRO_5002815328" evidence="1">
    <location>
        <begin position="23"/>
        <end position="128"/>
    </location>
</feature>
<gene>
    <name evidence="2" type="primary">Dwil\GK22257</name>
    <name evidence="2" type="ORF">Dwil_GK22257</name>
</gene>
<evidence type="ECO:0000256" key="1">
    <source>
        <dbReference type="SAM" id="SignalP"/>
    </source>
</evidence>
<name>B4MYP0_DROWI</name>
<protein>
    <submittedName>
        <fullName evidence="2">Uncharacterized protein, isoform A</fullName>
    </submittedName>
</protein>
<dbReference type="KEGG" id="dwi:6643271"/>
<dbReference type="EMBL" id="CH963894">
    <property type="protein sequence ID" value="EDW77229.1"/>
    <property type="molecule type" value="Genomic_DNA"/>
</dbReference>
<evidence type="ECO:0000313" key="3">
    <source>
        <dbReference type="Proteomes" id="UP000007798"/>
    </source>
</evidence>
<dbReference type="GO" id="GO:0045924">
    <property type="term" value="P:regulation of female receptivity"/>
    <property type="evidence" value="ECO:0007669"/>
    <property type="project" value="EnsemblMetazoa"/>
</dbReference>